<reference evidence="7 8" key="1">
    <citation type="submission" date="2017-11" db="EMBL/GenBank/DDBJ databases">
        <title>Genome sequence of Entomoplasma freundtii BARC 318 (ATCC 51999).</title>
        <authorList>
            <person name="Lo W.-S."/>
            <person name="Gasparich G.E."/>
            <person name="Kuo C.-H."/>
        </authorList>
    </citation>
    <scope>NUCLEOTIDE SEQUENCE [LARGE SCALE GENOMIC DNA]</scope>
    <source>
        <strain evidence="7 8">BARC 318</strain>
    </source>
</reference>
<dbReference type="AlphaFoldDB" id="A0A2K8NRD3"/>
<evidence type="ECO:0000313" key="8">
    <source>
        <dbReference type="Proteomes" id="UP000232222"/>
    </source>
</evidence>
<dbReference type="PROSITE" id="PS51195">
    <property type="entry name" value="Q_MOTIF"/>
    <property type="match status" value="1"/>
</dbReference>
<evidence type="ECO:0000256" key="3">
    <source>
        <dbReference type="ARBA" id="ARBA00022806"/>
    </source>
</evidence>
<evidence type="ECO:0000256" key="1">
    <source>
        <dbReference type="ARBA" id="ARBA00022741"/>
    </source>
</evidence>
<dbReference type="OrthoDB" id="9805696at2"/>
<dbReference type="PROSITE" id="PS51192">
    <property type="entry name" value="HELICASE_ATP_BIND_1"/>
    <property type="match status" value="1"/>
</dbReference>
<sequence>MPKSTKPDALKKATSKPKINDFTNFGFKKFVNEALRAHNFKKPTAIQEAVIPLLKKHQNVIALAPTGTGKTHAFLLPLLNNLHQSPNETVQCVIVVPTRELGQQIFEETRLILKNQPDFKSQLFVGGNDYQKEVASLTNKQPTVVIGTPTRLKELYVDQALKLTTAQSLVVDEVDMIFDYGFLEDLDFLLNKMNPRLQVAFFSATISQELSQFLKKYSKNSVFINQTPLRQQNPNVEHFLVETKDQALATTFNQLLATIEPFLALIFVNSKDQVPEIVKILHDFGINEVGELHSNLSPRTRDAMLKRLKNNEFQYLVATDIAARGLDFPGASHVISVNLPRDWHYYIHRSGRTGRNGAHGVSYVLKTFDNQKQIDQLQNKGLNFTLLKFNQGSWQSITAKKNKKNPQNLDSESKQVLNRYANKKVKPGYKRKRKEELDTIKKNRRRQHIKESIQKIKKEKYKQRRSTLFDD</sequence>
<organism evidence="7 8">
    <name type="scientific">Entomoplasma freundtii</name>
    <dbReference type="NCBI Taxonomy" id="74700"/>
    <lineage>
        <taxon>Bacteria</taxon>
        <taxon>Bacillati</taxon>
        <taxon>Mycoplasmatota</taxon>
        <taxon>Mollicutes</taxon>
        <taxon>Entomoplasmatales</taxon>
        <taxon>Entomoplasmataceae</taxon>
        <taxon>Entomoplasma</taxon>
    </lineage>
</organism>
<dbReference type="CDD" id="cd18787">
    <property type="entry name" value="SF2_C_DEAD"/>
    <property type="match status" value="1"/>
</dbReference>
<dbReference type="GO" id="GO:0005829">
    <property type="term" value="C:cytosol"/>
    <property type="evidence" value="ECO:0007669"/>
    <property type="project" value="TreeGrafter"/>
</dbReference>
<dbReference type="PROSITE" id="PS51194">
    <property type="entry name" value="HELICASE_CTER"/>
    <property type="match status" value="1"/>
</dbReference>
<dbReference type="GO" id="GO:0005524">
    <property type="term" value="F:ATP binding"/>
    <property type="evidence" value="ECO:0007669"/>
    <property type="project" value="UniProtKB-KW"/>
</dbReference>
<dbReference type="InterPro" id="IPR011545">
    <property type="entry name" value="DEAD/DEAH_box_helicase_dom"/>
</dbReference>
<feature type="region of interest" description="Disordered" evidence="6">
    <location>
        <begin position="399"/>
        <end position="471"/>
    </location>
</feature>
<dbReference type="PANTHER" id="PTHR47959">
    <property type="entry name" value="ATP-DEPENDENT RNA HELICASE RHLE-RELATED"/>
    <property type="match status" value="1"/>
</dbReference>
<evidence type="ECO:0000256" key="5">
    <source>
        <dbReference type="ARBA" id="ARBA00038437"/>
    </source>
</evidence>
<dbReference type="InterPro" id="IPR027417">
    <property type="entry name" value="P-loop_NTPase"/>
</dbReference>
<dbReference type="InterPro" id="IPR001650">
    <property type="entry name" value="Helicase_C-like"/>
</dbReference>
<dbReference type="Proteomes" id="UP000232222">
    <property type="component" value="Chromosome"/>
</dbReference>
<dbReference type="InterPro" id="IPR044742">
    <property type="entry name" value="DEAD/DEAH_RhlB"/>
</dbReference>
<dbReference type="SUPFAM" id="SSF52540">
    <property type="entry name" value="P-loop containing nucleoside triphosphate hydrolases"/>
    <property type="match status" value="1"/>
</dbReference>
<dbReference type="CDD" id="cd00268">
    <property type="entry name" value="DEADc"/>
    <property type="match status" value="1"/>
</dbReference>
<evidence type="ECO:0000256" key="4">
    <source>
        <dbReference type="ARBA" id="ARBA00022840"/>
    </source>
</evidence>
<dbReference type="InterPro" id="IPR014014">
    <property type="entry name" value="RNA_helicase_DEAD_Q_motif"/>
</dbReference>
<evidence type="ECO:0000256" key="6">
    <source>
        <dbReference type="SAM" id="MobiDB-lite"/>
    </source>
</evidence>
<dbReference type="PANTHER" id="PTHR47959:SF1">
    <property type="entry name" value="ATP-DEPENDENT RNA HELICASE DBPA"/>
    <property type="match status" value="1"/>
</dbReference>
<keyword evidence="1" id="KW-0547">Nucleotide-binding</keyword>
<dbReference type="EMBL" id="CP024962">
    <property type="protein sequence ID" value="ATZ16379.1"/>
    <property type="molecule type" value="Genomic_DNA"/>
</dbReference>
<accession>A0A2K8NRD3</accession>
<feature type="compositionally biased region" description="Basic residues" evidence="6">
    <location>
        <begin position="421"/>
        <end position="433"/>
    </location>
</feature>
<dbReference type="KEGG" id="efr:EFREU_v1c03530"/>
<dbReference type="InterPro" id="IPR050079">
    <property type="entry name" value="DEAD_box_RNA_helicase"/>
</dbReference>
<dbReference type="RefSeq" id="WP_100609329.1">
    <property type="nucleotide sequence ID" value="NZ_CP024962.1"/>
</dbReference>
<name>A0A2K8NRD3_9MOLU</name>
<evidence type="ECO:0000313" key="7">
    <source>
        <dbReference type="EMBL" id="ATZ16379.1"/>
    </source>
</evidence>
<dbReference type="Gene3D" id="3.40.50.300">
    <property type="entry name" value="P-loop containing nucleotide triphosphate hydrolases"/>
    <property type="match status" value="2"/>
</dbReference>
<keyword evidence="3 7" id="KW-0347">Helicase</keyword>
<proteinExistence type="inferred from homology"/>
<keyword evidence="4" id="KW-0067">ATP-binding</keyword>
<dbReference type="Pfam" id="PF00270">
    <property type="entry name" value="DEAD"/>
    <property type="match status" value="1"/>
</dbReference>
<dbReference type="InterPro" id="IPR014001">
    <property type="entry name" value="Helicase_ATP-bd"/>
</dbReference>
<comment type="similarity">
    <text evidence="5">Belongs to the DEAD box helicase family.</text>
</comment>
<feature type="compositionally biased region" description="Polar residues" evidence="6">
    <location>
        <begin position="399"/>
        <end position="416"/>
    </location>
</feature>
<dbReference type="GO" id="GO:0003724">
    <property type="term" value="F:RNA helicase activity"/>
    <property type="evidence" value="ECO:0007669"/>
    <property type="project" value="InterPro"/>
</dbReference>
<evidence type="ECO:0000256" key="2">
    <source>
        <dbReference type="ARBA" id="ARBA00022801"/>
    </source>
</evidence>
<dbReference type="Pfam" id="PF00271">
    <property type="entry name" value="Helicase_C"/>
    <property type="match status" value="1"/>
</dbReference>
<dbReference type="GO" id="GO:0016787">
    <property type="term" value="F:hydrolase activity"/>
    <property type="evidence" value="ECO:0007669"/>
    <property type="project" value="UniProtKB-KW"/>
</dbReference>
<dbReference type="SMART" id="SM00490">
    <property type="entry name" value="HELICc"/>
    <property type="match status" value="1"/>
</dbReference>
<gene>
    <name evidence="7" type="ORF">EFREU_v1c03530</name>
</gene>
<dbReference type="GO" id="GO:0003676">
    <property type="term" value="F:nucleic acid binding"/>
    <property type="evidence" value="ECO:0007669"/>
    <property type="project" value="InterPro"/>
</dbReference>
<keyword evidence="2" id="KW-0378">Hydrolase</keyword>
<dbReference type="SMART" id="SM00487">
    <property type="entry name" value="DEXDc"/>
    <property type="match status" value="1"/>
</dbReference>
<keyword evidence="8" id="KW-1185">Reference proteome</keyword>
<protein>
    <submittedName>
        <fullName evidence="7">ATP-dependent RNA helicase</fullName>
    </submittedName>
</protein>